<name>F8AJD0_PYRYC</name>
<protein>
    <submittedName>
        <fullName evidence="2">Amidohydrolase family, putative</fullName>
    </submittedName>
</protein>
<dbReference type="GO" id="GO:0016810">
    <property type="term" value="F:hydrolase activity, acting on carbon-nitrogen (but not peptide) bonds"/>
    <property type="evidence" value="ECO:0007669"/>
    <property type="project" value="InterPro"/>
</dbReference>
<dbReference type="CDD" id="cd01309">
    <property type="entry name" value="Met_dep_hydrolase_C"/>
    <property type="match status" value="1"/>
</dbReference>
<feature type="domain" description="Amidohydrolase-related" evidence="1">
    <location>
        <begin position="272"/>
        <end position="398"/>
    </location>
</feature>
<sequence length="404" mass="45296">MLPKHYNGGEIFKPASVLIHLVVLVKAVKATLLYDGLGNVLKDVYIIFDKEIVEIAKERPKEAEVIAEGVVTPAFIDGHSHIGMDRYGEPYQEGEANEQMDSVLPLVDALYSIYMDDKAFKHSIEFGVLYSSVLPGSGNVIGGKAVFIKNYGRDIEEAFIKYAGVKAAFGYNPRSTTNWKGTRPSTRMGAVGILLSWLIKTQKTIALLEKGKKEPEEVEPTVEALIPVLKGEMPLRVHVHKEDDIAALLMIKRKFGLKITIEHAGDVHSRETFEKIKREGAPIIYGPFDSLPYKVELKHEDWKNARYLLEVKPFFGLMSDHPVTLQANLYLQLRHFIRLGMSKAEAIKVITYNNAKILGVDDKLGSIEPGKWASLVVWNGDPFNLENYPTHVFAEGKLIHEASW</sequence>
<dbReference type="InterPro" id="IPR011059">
    <property type="entry name" value="Metal-dep_hydrolase_composite"/>
</dbReference>
<dbReference type="InterPro" id="IPR032466">
    <property type="entry name" value="Metal_Hydrolase"/>
</dbReference>
<dbReference type="PANTHER" id="PTHR43135:SF3">
    <property type="entry name" value="ALPHA-D-RIBOSE 1-METHYLPHOSPHONATE 5-TRIPHOSPHATE DIPHOSPHATASE"/>
    <property type="match status" value="1"/>
</dbReference>
<dbReference type="HOGENOM" id="CLU_046987_0_0_2"/>
<dbReference type="SUPFAM" id="SSF51556">
    <property type="entry name" value="Metallo-dependent hydrolases"/>
    <property type="match status" value="1"/>
</dbReference>
<reference evidence="2 3" key="1">
    <citation type="journal article" date="2011" name="J. Bacteriol.">
        <title>Complete genome sequence of the obligate piezophilic hyperthermophilic archaeon Pyrococcus yayanosii CH1.</title>
        <authorList>
            <person name="Jun X."/>
            <person name="Lupeng L."/>
            <person name="Minjuan X."/>
            <person name="Oger P."/>
            <person name="Fengping W."/>
            <person name="Jebbar M."/>
            <person name="Xiang X."/>
        </authorList>
    </citation>
    <scope>NUCLEOTIDE SEQUENCE [LARGE SCALE GENOMIC DNA]</scope>
    <source>
        <strain evidence="3">CH1 / JCM 16557</strain>
    </source>
</reference>
<dbReference type="PANTHER" id="PTHR43135">
    <property type="entry name" value="ALPHA-D-RIBOSE 1-METHYLPHOSPHONATE 5-TRIPHOSPHATE DIPHOSPHATASE"/>
    <property type="match status" value="1"/>
</dbReference>
<accession>F8AJD0</accession>
<dbReference type="EMBL" id="CP002779">
    <property type="protein sequence ID" value="AEH24863.1"/>
    <property type="molecule type" value="Genomic_DNA"/>
</dbReference>
<proteinExistence type="predicted"/>
<evidence type="ECO:0000313" key="3">
    <source>
        <dbReference type="Proteomes" id="UP000008386"/>
    </source>
</evidence>
<keyword evidence="2" id="KW-0378">Hydrolase</keyword>
<dbReference type="KEGG" id="pya:PYCH_11830"/>
<dbReference type="Proteomes" id="UP000008386">
    <property type="component" value="Chromosome"/>
</dbReference>
<dbReference type="STRING" id="529709.PYCH_11830"/>
<gene>
    <name evidence="2" type="ordered locus">PYCH_11830</name>
</gene>
<dbReference type="Pfam" id="PF01979">
    <property type="entry name" value="Amidohydro_1"/>
    <property type="match status" value="1"/>
</dbReference>
<dbReference type="InterPro" id="IPR006680">
    <property type="entry name" value="Amidohydro-rel"/>
</dbReference>
<keyword evidence="3" id="KW-1185">Reference proteome</keyword>
<dbReference type="InterPro" id="IPR051781">
    <property type="entry name" value="Metallo-dep_Hydrolase"/>
</dbReference>
<dbReference type="AlphaFoldDB" id="F8AJD0"/>
<evidence type="ECO:0000259" key="1">
    <source>
        <dbReference type="Pfam" id="PF01979"/>
    </source>
</evidence>
<dbReference type="SUPFAM" id="SSF51338">
    <property type="entry name" value="Composite domain of metallo-dependent hydrolases"/>
    <property type="match status" value="1"/>
</dbReference>
<dbReference type="Gene3D" id="3.20.20.140">
    <property type="entry name" value="Metal-dependent hydrolases"/>
    <property type="match status" value="1"/>
</dbReference>
<evidence type="ECO:0000313" key="2">
    <source>
        <dbReference type="EMBL" id="AEH24863.1"/>
    </source>
</evidence>
<organism evidence="2 3">
    <name type="scientific">Pyrococcus yayanosii (strain CH1 / JCM 16557)</name>
    <dbReference type="NCBI Taxonomy" id="529709"/>
    <lineage>
        <taxon>Archaea</taxon>
        <taxon>Methanobacteriati</taxon>
        <taxon>Methanobacteriota</taxon>
        <taxon>Thermococci</taxon>
        <taxon>Thermococcales</taxon>
        <taxon>Thermococcaceae</taxon>
        <taxon>Pyrococcus</taxon>
    </lineage>
</organism>
<dbReference type="eggNOG" id="arCOG00696">
    <property type="taxonomic scope" value="Archaea"/>
</dbReference>